<gene>
    <name evidence="1" type="ORF">RFI_19980</name>
</gene>
<name>X6MV56_RETFI</name>
<dbReference type="EMBL" id="ASPP01016839">
    <property type="protein sequence ID" value="ETO17342.1"/>
    <property type="molecule type" value="Genomic_DNA"/>
</dbReference>
<organism evidence="1 2">
    <name type="scientific">Reticulomyxa filosa</name>
    <dbReference type="NCBI Taxonomy" id="46433"/>
    <lineage>
        <taxon>Eukaryota</taxon>
        <taxon>Sar</taxon>
        <taxon>Rhizaria</taxon>
        <taxon>Retaria</taxon>
        <taxon>Foraminifera</taxon>
        <taxon>Monothalamids</taxon>
        <taxon>Reticulomyxidae</taxon>
        <taxon>Reticulomyxa</taxon>
    </lineage>
</organism>
<comment type="caution">
    <text evidence="1">The sequence shown here is derived from an EMBL/GenBank/DDBJ whole genome shotgun (WGS) entry which is preliminary data.</text>
</comment>
<dbReference type="Proteomes" id="UP000023152">
    <property type="component" value="Unassembled WGS sequence"/>
</dbReference>
<keyword evidence="2" id="KW-1185">Reference proteome</keyword>
<evidence type="ECO:0000313" key="1">
    <source>
        <dbReference type="EMBL" id="ETO17342.1"/>
    </source>
</evidence>
<accession>X6MV56</accession>
<evidence type="ECO:0000313" key="2">
    <source>
        <dbReference type="Proteomes" id="UP000023152"/>
    </source>
</evidence>
<protein>
    <submittedName>
        <fullName evidence="1">Uncharacterized protein</fullName>
    </submittedName>
</protein>
<sequence>MAALFFQIVLLCWVLGLHWLFSFFFGSCCTLQRNTLVKELSMLSTFEILYKNLKIIFFKFFCKKCENIQKNYKFASVHFKKNGFFTRVLCILQQKKKENGQGPPSPQGEIMLQPSIQKKKKNYTFPPYKGKQGLKPSLCQKKNEKELELELIAPSKSMFFFVFFKNEKMLICYLQIGVKSKAILEVFLFYCLLEKDIGKRLGKGGEKIAKGLEKGGEKIAKGLGKDGEKIRKRLEKK</sequence>
<reference evidence="1 2" key="1">
    <citation type="journal article" date="2013" name="Curr. Biol.">
        <title>The Genome of the Foraminiferan Reticulomyxa filosa.</title>
        <authorList>
            <person name="Glockner G."/>
            <person name="Hulsmann N."/>
            <person name="Schleicher M."/>
            <person name="Noegel A.A."/>
            <person name="Eichinger L."/>
            <person name="Gallinger C."/>
            <person name="Pawlowski J."/>
            <person name="Sierra R."/>
            <person name="Euteneuer U."/>
            <person name="Pillet L."/>
            <person name="Moustafa A."/>
            <person name="Platzer M."/>
            <person name="Groth M."/>
            <person name="Szafranski K."/>
            <person name="Schliwa M."/>
        </authorList>
    </citation>
    <scope>NUCLEOTIDE SEQUENCE [LARGE SCALE GENOMIC DNA]</scope>
</reference>
<proteinExistence type="predicted"/>
<dbReference type="AlphaFoldDB" id="X6MV56"/>